<comment type="caution">
    <text evidence="1">The sequence shown here is derived from an EMBL/GenBank/DDBJ whole genome shotgun (WGS) entry which is preliminary data.</text>
</comment>
<name>A0A4Z1FD25_9HELO</name>
<protein>
    <submittedName>
        <fullName evidence="1">Uncharacterized protein</fullName>
    </submittedName>
</protein>
<dbReference type="AlphaFoldDB" id="A0A4Z1FD25"/>
<gene>
    <name evidence="1" type="ORF">BPAE_0234g00010</name>
</gene>
<keyword evidence="2" id="KW-1185">Reference proteome</keyword>
<accession>A0A4Z1FD25</accession>
<sequence>MDRCKDVFYSFTEPNEKFPVILMAGCKNLDALHSICGLQNFHIAISNHQRHPRSGDSPCCFEGKCLDEIDHFYAKAGIRERYLVEENKRRWHWRMNLLEQEVSRATTTFINYTPYYLQNPY</sequence>
<evidence type="ECO:0000313" key="1">
    <source>
        <dbReference type="EMBL" id="TGO21189.1"/>
    </source>
</evidence>
<reference evidence="1 2" key="1">
    <citation type="submission" date="2017-12" db="EMBL/GenBank/DDBJ databases">
        <title>Comparative genomics of Botrytis spp.</title>
        <authorList>
            <person name="Valero-Jimenez C.A."/>
            <person name="Tapia P."/>
            <person name="Veloso J."/>
            <person name="Silva-Moreno E."/>
            <person name="Staats M."/>
            <person name="Valdes J.H."/>
            <person name="Van Kan J.A.L."/>
        </authorList>
    </citation>
    <scope>NUCLEOTIDE SEQUENCE [LARGE SCALE GENOMIC DNA]</scope>
    <source>
        <strain evidence="1 2">Bp0003</strain>
    </source>
</reference>
<proteinExistence type="predicted"/>
<dbReference type="EMBL" id="PQXI01000233">
    <property type="protein sequence ID" value="TGO21189.1"/>
    <property type="molecule type" value="Genomic_DNA"/>
</dbReference>
<organism evidence="1 2">
    <name type="scientific">Botrytis paeoniae</name>
    <dbReference type="NCBI Taxonomy" id="278948"/>
    <lineage>
        <taxon>Eukaryota</taxon>
        <taxon>Fungi</taxon>
        <taxon>Dikarya</taxon>
        <taxon>Ascomycota</taxon>
        <taxon>Pezizomycotina</taxon>
        <taxon>Leotiomycetes</taxon>
        <taxon>Helotiales</taxon>
        <taxon>Sclerotiniaceae</taxon>
        <taxon>Botrytis</taxon>
    </lineage>
</organism>
<evidence type="ECO:0000313" key="2">
    <source>
        <dbReference type="Proteomes" id="UP000297910"/>
    </source>
</evidence>
<dbReference type="Proteomes" id="UP000297910">
    <property type="component" value="Unassembled WGS sequence"/>
</dbReference>